<reference evidence="1 2" key="1">
    <citation type="submission" date="2012-06" db="EMBL/GenBank/DDBJ databases">
        <title>Finished chromosome of genome of Microcoleus sp. PCC 7113.</title>
        <authorList>
            <consortium name="US DOE Joint Genome Institute"/>
            <person name="Gugger M."/>
            <person name="Coursin T."/>
            <person name="Rippka R."/>
            <person name="Tandeau De Marsac N."/>
            <person name="Huntemann M."/>
            <person name="Wei C.-L."/>
            <person name="Han J."/>
            <person name="Detter J.C."/>
            <person name="Han C."/>
            <person name="Tapia R."/>
            <person name="Chen A."/>
            <person name="Kyrpides N."/>
            <person name="Mavromatis K."/>
            <person name="Markowitz V."/>
            <person name="Szeto E."/>
            <person name="Ivanova N."/>
            <person name="Pagani I."/>
            <person name="Pati A."/>
            <person name="Goodwin L."/>
            <person name="Nordberg H.P."/>
            <person name="Cantor M.N."/>
            <person name="Hua S.X."/>
            <person name="Woyke T."/>
            <person name="Kerfeld C.A."/>
        </authorList>
    </citation>
    <scope>NUCLEOTIDE SEQUENCE [LARGE SCALE GENOMIC DNA]</scope>
    <source>
        <strain evidence="1 2">PCC 7113</strain>
    </source>
</reference>
<evidence type="ECO:0000313" key="1">
    <source>
        <dbReference type="EMBL" id="AFZ16635.1"/>
    </source>
</evidence>
<protein>
    <submittedName>
        <fullName evidence="1">Uncharacterized protein</fullName>
    </submittedName>
</protein>
<dbReference type="AlphaFoldDB" id="K9W8D2"/>
<name>K9W8D2_9CYAN</name>
<organism evidence="1 2">
    <name type="scientific">Allocoleopsis franciscana PCC 7113</name>
    <dbReference type="NCBI Taxonomy" id="1173027"/>
    <lineage>
        <taxon>Bacteria</taxon>
        <taxon>Bacillati</taxon>
        <taxon>Cyanobacteriota</taxon>
        <taxon>Cyanophyceae</taxon>
        <taxon>Coleofasciculales</taxon>
        <taxon>Coleofasciculaceae</taxon>
        <taxon>Allocoleopsis</taxon>
        <taxon>Allocoleopsis franciscana</taxon>
    </lineage>
</organism>
<dbReference type="KEGG" id="mic:Mic7113_0723"/>
<keyword evidence="2" id="KW-1185">Reference proteome</keyword>
<accession>K9W8D2</accession>
<dbReference type="EMBL" id="CP003630">
    <property type="protein sequence ID" value="AFZ16635.1"/>
    <property type="molecule type" value="Genomic_DNA"/>
</dbReference>
<proteinExistence type="predicted"/>
<evidence type="ECO:0000313" key="2">
    <source>
        <dbReference type="Proteomes" id="UP000010471"/>
    </source>
</evidence>
<gene>
    <name evidence="1" type="ORF">Mic7113_0723</name>
</gene>
<dbReference type="Proteomes" id="UP000010471">
    <property type="component" value="Chromosome"/>
</dbReference>
<dbReference type="RefSeq" id="WP_015180798.1">
    <property type="nucleotide sequence ID" value="NC_019738.1"/>
</dbReference>
<sequence>MFSPLSFEAHQQLANLTWVLQNCRAQVLDSKVACLQARQACQSCNLQLASAHLEASINHVPQEKLLAAFRRRLSKLKQMHRELNLDTIQLDLAALTDEYNATLYHIEVVQEGLMSLIDRYHTYCTAGLLEDFYQFEPKRITTFFEEKFTGVA</sequence>
<dbReference type="HOGENOM" id="CLU_1720245_0_0_3"/>